<proteinExistence type="predicted"/>
<dbReference type="AlphaFoldDB" id="A0A6M3IS27"/>
<dbReference type="EMBL" id="MT141392">
    <property type="protein sequence ID" value="QJA60031.1"/>
    <property type="molecule type" value="Genomic_DNA"/>
</dbReference>
<evidence type="ECO:0000259" key="1">
    <source>
        <dbReference type="Pfam" id="PF10145"/>
    </source>
</evidence>
<accession>A0A6M3IS27</accession>
<organism evidence="2">
    <name type="scientific">viral metagenome</name>
    <dbReference type="NCBI Taxonomy" id="1070528"/>
    <lineage>
        <taxon>unclassified sequences</taxon>
        <taxon>metagenomes</taxon>
        <taxon>organismal metagenomes</taxon>
    </lineage>
</organism>
<evidence type="ECO:0000313" key="2">
    <source>
        <dbReference type="EMBL" id="QJA60031.1"/>
    </source>
</evidence>
<feature type="domain" description="Phage tail tape measure protein" evidence="1">
    <location>
        <begin position="100"/>
        <end position="282"/>
    </location>
</feature>
<sequence>MALAERATVIAELRLDDKMSKGLKTAGSRLRGLEGAAKRAGAGLSKIGGALATAGKMAAVAAAGFVVGSIKLAADFEQALNTINTVAMVTPEALSKIGDSMRALARETGTDLADLTSGYYDLVSAGIKAADAQKVLVAANTLAIGGLSTTGEAIDLLTTAINTYGGDAKKAAAYSDVFAKAIERGRVTAAELASSFANVGPLAASMGISVEELGAGYARLTASGTAAGEASTQMAAAMKLLLVGTGGLKQLENQTGKNYAGIAGRKGLNVALEQLRKDAKKSGMSLAGLVGRKEALLYILQTTGPNLKAYNEDLAAMTDAEGTAAKQMGERQKGLIPQLNMLKQGAKDAAITIGSALLPKLTPLVKKLNEFLARPETQAGIAELATNLATGFEMVAKWAGTVPWDKIADGLGMAAGFAAQLVGVFANMPTGVQATLLALVGLNKISGGAVSGIVGELGKGLIKGVLGMTAAVVNIKAGIVTGAGGPGGGLLPAVAGAAAGTGLALATAVIAPAAVAAAALLISDKINTQGEELVTKASEFATKATDTELANSIKGVTEQLNGMQFNTFDSKNKVIDTLNVLIAEQNRRAAGGVTGGRGDVATAARAKEGLERVGIWERAVAKGGKPNADQITRILEKNHAAAAAKLEATRQGTFETSSRISALRATLAAKNFSPHITVPVNVTVPVSVRNVTSAQSVVARYTQTRIRL</sequence>
<dbReference type="Pfam" id="PF10145">
    <property type="entry name" value="PhageMin_Tail"/>
    <property type="match status" value="1"/>
</dbReference>
<reference evidence="2" key="1">
    <citation type="submission" date="2020-03" db="EMBL/GenBank/DDBJ databases">
        <title>The deep terrestrial virosphere.</title>
        <authorList>
            <person name="Holmfeldt K."/>
            <person name="Nilsson E."/>
            <person name="Simone D."/>
            <person name="Lopez-Fernandez M."/>
            <person name="Wu X."/>
            <person name="de Brujin I."/>
            <person name="Lundin D."/>
            <person name="Andersson A."/>
            <person name="Bertilsson S."/>
            <person name="Dopson M."/>
        </authorList>
    </citation>
    <scope>NUCLEOTIDE SEQUENCE</scope>
    <source>
        <strain evidence="2">MM415B01209</strain>
    </source>
</reference>
<gene>
    <name evidence="2" type="ORF">MM415B01209_0030</name>
</gene>
<name>A0A6M3IS27_9ZZZZ</name>
<protein>
    <submittedName>
        <fullName evidence="2">Putative tail protein</fullName>
    </submittedName>
</protein>
<dbReference type="NCBIfam" id="TIGR01760">
    <property type="entry name" value="tape_meas_TP901"/>
    <property type="match status" value="1"/>
</dbReference>
<dbReference type="InterPro" id="IPR010090">
    <property type="entry name" value="Phage_tape_meas"/>
</dbReference>